<feature type="region of interest" description="Disordered" evidence="6">
    <location>
        <begin position="1"/>
        <end position="59"/>
    </location>
</feature>
<feature type="domain" description="RDD" evidence="8">
    <location>
        <begin position="82"/>
        <end position="213"/>
    </location>
</feature>
<dbReference type="STRING" id="479435.Kfla_0957"/>
<dbReference type="KEGG" id="kfl:Kfla_0957"/>
<sequence length="219" mass="23273">MSTPPFDPNSRPQDQPPYPGQPNQPAFPNQPAYPDQPGFPNQPAYPNQPGGYGPQYNPSQPGYNPYAAGGGYGFNYAPPGELAGWGSRVVASILDSLLAIVVILAGVVVAVAVSGSMETMSSGGTAALVVAYLAAFAVQIWNRVIRQGRTGQSLGKKVVGLKVVSPETGELIGMGRTLGREVCAVIFNNFCFLNVLWPLWDDKSQTWHDKVAGDIVIKV</sequence>
<evidence type="ECO:0000259" key="8">
    <source>
        <dbReference type="Pfam" id="PF06271"/>
    </source>
</evidence>
<feature type="compositionally biased region" description="Low complexity" evidence="6">
    <location>
        <begin position="23"/>
        <end position="33"/>
    </location>
</feature>
<feature type="transmembrane region" description="Helical" evidence="7">
    <location>
        <begin position="123"/>
        <end position="141"/>
    </location>
</feature>
<gene>
    <name evidence="9" type="ordered locus">Kfla_0957</name>
</gene>
<evidence type="ECO:0000313" key="10">
    <source>
        <dbReference type="Proteomes" id="UP000007967"/>
    </source>
</evidence>
<keyword evidence="3 7" id="KW-0812">Transmembrane</keyword>
<keyword evidence="2" id="KW-1003">Cell membrane</keyword>
<evidence type="ECO:0000256" key="7">
    <source>
        <dbReference type="SAM" id="Phobius"/>
    </source>
</evidence>
<evidence type="ECO:0000256" key="4">
    <source>
        <dbReference type="ARBA" id="ARBA00022989"/>
    </source>
</evidence>
<reference evidence="9 10" key="2">
    <citation type="journal article" date="2010" name="Stand. Genomic Sci.">
        <title>Complete genome sequence of Kribbella flavida type strain (IFO 14399).</title>
        <authorList>
            <person name="Pukall R."/>
            <person name="Lapidus A."/>
            <person name="Glavina Del Rio T."/>
            <person name="Copeland A."/>
            <person name="Tice H."/>
            <person name="Cheng J.-F."/>
            <person name="Lucas S."/>
            <person name="Chen F."/>
            <person name="Nolan M."/>
            <person name="LaButti K."/>
            <person name="Pati A."/>
            <person name="Ivanova N."/>
            <person name="Mavrommatis K."/>
            <person name="Mikhailova N."/>
            <person name="Pitluck S."/>
            <person name="Bruce D."/>
            <person name="Goodwin L."/>
            <person name="Land M."/>
            <person name="Hauser L."/>
            <person name="Chang Y.-J."/>
            <person name="Jeffries C.D."/>
            <person name="Chen A."/>
            <person name="Palaniappan K."/>
            <person name="Chain P."/>
            <person name="Rohde M."/>
            <person name="Goeker M."/>
            <person name="Bristow J."/>
            <person name="Eisen J.A."/>
            <person name="Markowitz V."/>
            <person name="Hugenholtz P."/>
            <person name="Kyrpides N.C."/>
            <person name="Klenk H.-P."/>
            <person name="Brettin T."/>
        </authorList>
    </citation>
    <scope>NUCLEOTIDE SEQUENCE [LARGE SCALE GENOMIC DNA]</scope>
    <source>
        <strain evidence="10">DSM 17836 / JCM 10339 / NBRC 14399</strain>
    </source>
</reference>
<dbReference type="AlphaFoldDB" id="D2Q064"/>
<comment type="subcellular location">
    <subcellularLocation>
        <location evidence="1">Cell membrane</location>
        <topology evidence="1">Multi-pass membrane protein</topology>
    </subcellularLocation>
</comment>
<evidence type="ECO:0000256" key="2">
    <source>
        <dbReference type="ARBA" id="ARBA00022475"/>
    </source>
</evidence>
<evidence type="ECO:0000313" key="9">
    <source>
        <dbReference type="EMBL" id="ADB30062.1"/>
    </source>
</evidence>
<evidence type="ECO:0000256" key="3">
    <source>
        <dbReference type="ARBA" id="ARBA00022692"/>
    </source>
</evidence>
<organism evidence="9 10">
    <name type="scientific">Kribbella flavida (strain DSM 17836 / JCM 10339 / NBRC 14399)</name>
    <dbReference type="NCBI Taxonomy" id="479435"/>
    <lineage>
        <taxon>Bacteria</taxon>
        <taxon>Bacillati</taxon>
        <taxon>Actinomycetota</taxon>
        <taxon>Actinomycetes</taxon>
        <taxon>Propionibacteriales</taxon>
        <taxon>Kribbellaceae</taxon>
        <taxon>Kribbella</taxon>
    </lineage>
</organism>
<dbReference type="PANTHER" id="PTHR36115:SF6">
    <property type="entry name" value="PROLINE-RICH ANTIGEN HOMOLOG"/>
    <property type="match status" value="1"/>
</dbReference>
<protein>
    <submittedName>
        <fullName evidence="9">RDD domain containing protein</fullName>
    </submittedName>
</protein>
<proteinExistence type="predicted"/>
<name>D2Q064_KRIFD</name>
<dbReference type="OrthoDB" id="9793824at2"/>
<evidence type="ECO:0000256" key="6">
    <source>
        <dbReference type="SAM" id="MobiDB-lite"/>
    </source>
</evidence>
<keyword evidence="4 7" id="KW-1133">Transmembrane helix</keyword>
<accession>D2Q064</accession>
<dbReference type="Pfam" id="PF06271">
    <property type="entry name" value="RDD"/>
    <property type="match status" value="1"/>
</dbReference>
<dbReference type="eggNOG" id="COG1714">
    <property type="taxonomic scope" value="Bacteria"/>
</dbReference>
<feature type="transmembrane region" description="Helical" evidence="7">
    <location>
        <begin position="97"/>
        <end position="117"/>
    </location>
</feature>
<dbReference type="Proteomes" id="UP000007967">
    <property type="component" value="Chromosome"/>
</dbReference>
<dbReference type="GO" id="GO:0005886">
    <property type="term" value="C:plasma membrane"/>
    <property type="evidence" value="ECO:0007669"/>
    <property type="project" value="UniProtKB-SubCell"/>
</dbReference>
<dbReference type="InterPro" id="IPR051791">
    <property type="entry name" value="Pra-immunoreactive"/>
</dbReference>
<dbReference type="HOGENOM" id="CLU_053152_1_0_11"/>
<keyword evidence="10" id="KW-1185">Reference proteome</keyword>
<keyword evidence="5 7" id="KW-0472">Membrane</keyword>
<dbReference type="RefSeq" id="WP_012918618.1">
    <property type="nucleotide sequence ID" value="NC_013729.1"/>
</dbReference>
<dbReference type="PANTHER" id="PTHR36115">
    <property type="entry name" value="PROLINE-RICH ANTIGEN HOMOLOG-RELATED"/>
    <property type="match status" value="1"/>
</dbReference>
<dbReference type="EMBL" id="CP001736">
    <property type="protein sequence ID" value="ADB30062.1"/>
    <property type="molecule type" value="Genomic_DNA"/>
</dbReference>
<evidence type="ECO:0000256" key="5">
    <source>
        <dbReference type="ARBA" id="ARBA00023136"/>
    </source>
</evidence>
<reference evidence="10" key="1">
    <citation type="submission" date="2009-09" db="EMBL/GenBank/DDBJ databases">
        <title>The complete genome of Kribbella flavida DSM 17836.</title>
        <authorList>
            <consortium name="US DOE Joint Genome Institute (JGI-PGF)"/>
            <person name="Lucas S."/>
            <person name="Copeland A."/>
            <person name="Lapidus A."/>
            <person name="Glavina del Rio T."/>
            <person name="Dalin E."/>
            <person name="Tice H."/>
            <person name="Bruce D."/>
            <person name="Goodwin L."/>
            <person name="Pitluck S."/>
            <person name="Kyrpides N."/>
            <person name="Mavromatis K."/>
            <person name="Ivanova N."/>
            <person name="Saunders E."/>
            <person name="Brettin T."/>
            <person name="Detter J.C."/>
            <person name="Han C."/>
            <person name="Larimer F."/>
            <person name="Land M."/>
            <person name="Hauser L."/>
            <person name="Markowitz V."/>
            <person name="Cheng J.-F."/>
            <person name="Hugenholtz P."/>
            <person name="Woyke T."/>
            <person name="Wu D."/>
            <person name="Pukall R."/>
            <person name="Klenk H.-P."/>
            <person name="Eisen J.A."/>
        </authorList>
    </citation>
    <scope>NUCLEOTIDE SEQUENCE [LARGE SCALE GENOMIC DNA]</scope>
    <source>
        <strain evidence="10">DSM 17836 / JCM 10339 / NBRC 14399</strain>
    </source>
</reference>
<evidence type="ECO:0000256" key="1">
    <source>
        <dbReference type="ARBA" id="ARBA00004651"/>
    </source>
</evidence>
<dbReference type="InterPro" id="IPR010432">
    <property type="entry name" value="RDD"/>
</dbReference>